<dbReference type="InterPro" id="IPR029063">
    <property type="entry name" value="SAM-dependent_MTases_sf"/>
</dbReference>
<gene>
    <name evidence="2" type="ORF">IB286_00180</name>
</gene>
<comment type="caution">
    <text evidence="2">The sequence shown here is derived from an EMBL/GenBank/DDBJ whole genome shotgun (WGS) entry which is preliminary data.</text>
</comment>
<evidence type="ECO:0000313" key="3">
    <source>
        <dbReference type="Proteomes" id="UP000610558"/>
    </source>
</evidence>
<dbReference type="PANTHER" id="PTHR12843">
    <property type="entry name" value="PROTEIN-LYSINE N-METHYLTRANSFERASE METTL10"/>
    <property type="match status" value="1"/>
</dbReference>
<dbReference type="AlphaFoldDB" id="A0A927GV12"/>
<proteinExistence type="predicted"/>
<evidence type="ECO:0000313" key="2">
    <source>
        <dbReference type="EMBL" id="MBD2857402.1"/>
    </source>
</evidence>
<keyword evidence="2" id="KW-0489">Methyltransferase</keyword>
<feature type="domain" description="Methyltransferase type 12" evidence="1">
    <location>
        <begin position="46"/>
        <end position="142"/>
    </location>
</feature>
<keyword evidence="2" id="KW-0808">Transferase</keyword>
<dbReference type="GO" id="GO:0008168">
    <property type="term" value="F:methyltransferase activity"/>
    <property type="evidence" value="ECO:0007669"/>
    <property type="project" value="UniProtKB-KW"/>
</dbReference>
<name>A0A927GV12_9GAMM</name>
<dbReference type="SUPFAM" id="SSF53335">
    <property type="entry name" value="S-adenosyl-L-methionine-dependent methyltransferases"/>
    <property type="match status" value="1"/>
</dbReference>
<sequence length="206" mass="23104">MSERKTHWENVYQQKSPVEVSWYQAIPEVSLALIERCQLPKDASVIDVGGGASLLVDSLLEQGFTSLTVLDISAAALAHSQQRLGDLAEKVSWRTADITAVDFGVKFDLWHDRAVFHFLTAAADRQAYIENLKQALKPGGFLILSAFDIGGPEKCSGLEIVQYDAEKLQAVLGADFNLLEERREQHHTPAGREQAFHYFRFQYQPK</sequence>
<dbReference type="InterPro" id="IPR013217">
    <property type="entry name" value="Methyltransf_12"/>
</dbReference>
<reference evidence="2" key="1">
    <citation type="submission" date="2020-09" db="EMBL/GenBank/DDBJ databases">
        <authorList>
            <person name="Yoon J.-W."/>
        </authorList>
    </citation>
    <scope>NUCLEOTIDE SEQUENCE</scope>
    <source>
        <strain evidence="2">KMU-158</strain>
    </source>
</reference>
<keyword evidence="3" id="KW-1185">Reference proteome</keyword>
<dbReference type="Proteomes" id="UP000610558">
    <property type="component" value="Unassembled WGS sequence"/>
</dbReference>
<dbReference type="GO" id="GO:0032259">
    <property type="term" value="P:methylation"/>
    <property type="evidence" value="ECO:0007669"/>
    <property type="project" value="UniProtKB-KW"/>
</dbReference>
<organism evidence="2 3">
    <name type="scientific">Spongiibacter pelagi</name>
    <dbReference type="NCBI Taxonomy" id="2760804"/>
    <lineage>
        <taxon>Bacteria</taxon>
        <taxon>Pseudomonadati</taxon>
        <taxon>Pseudomonadota</taxon>
        <taxon>Gammaproteobacteria</taxon>
        <taxon>Cellvibrionales</taxon>
        <taxon>Spongiibacteraceae</taxon>
        <taxon>Spongiibacter</taxon>
    </lineage>
</organism>
<dbReference type="Pfam" id="PF08242">
    <property type="entry name" value="Methyltransf_12"/>
    <property type="match status" value="1"/>
</dbReference>
<dbReference type="Gene3D" id="3.40.50.150">
    <property type="entry name" value="Vaccinia Virus protein VP39"/>
    <property type="match status" value="1"/>
</dbReference>
<dbReference type="RefSeq" id="WP_190761658.1">
    <property type="nucleotide sequence ID" value="NZ_JACXLD010000001.1"/>
</dbReference>
<dbReference type="PANTHER" id="PTHR12843:SF5">
    <property type="entry name" value="EEF1A LYSINE METHYLTRANSFERASE 2"/>
    <property type="match status" value="1"/>
</dbReference>
<protein>
    <submittedName>
        <fullName evidence="2">Class I SAM-dependent methyltransferase</fullName>
    </submittedName>
</protein>
<evidence type="ECO:0000259" key="1">
    <source>
        <dbReference type="Pfam" id="PF08242"/>
    </source>
</evidence>
<dbReference type="EMBL" id="JACXLD010000001">
    <property type="protein sequence ID" value="MBD2857402.1"/>
    <property type="molecule type" value="Genomic_DNA"/>
</dbReference>
<accession>A0A927GV12</accession>
<dbReference type="CDD" id="cd02440">
    <property type="entry name" value="AdoMet_MTases"/>
    <property type="match status" value="1"/>
</dbReference>